<organism evidence="2 3">
    <name type="scientific">Mycolicibacterium mucogenicum</name>
    <name type="common">Mycobacterium mucogenicum</name>
    <dbReference type="NCBI Taxonomy" id="56689"/>
    <lineage>
        <taxon>Bacteria</taxon>
        <taxon>Bacillati</taxon>
        <taxon>Actinomycetota</taxon>
        <taxon>Actinomycetes</taxon>
        <taxon>Mycobacteriales</taxon>
        <taxon>Mycobacteriaceae</taxon>
        <taxon>Mycolicibacterium</taxon>
    </lineage>
</organism>
<dbReference type="AlphaFoldDB" id="A0A1A3GY31"/>
<gene>
    <name evidence="2" type="ORF">A5630_25355</name>
</gene>
<dbReference type="RefSeq" id="WP_064982451.1">
    <property type="nucleotide sequence ID" value="NZ_LZLC01000160.1"/>
</dbReference>
<feature type="domain" description="Phosphoadenosine phosphosulphate reductase" evidence="1">
    <location>
        <begin position="60"/>
        <end position="209"/>
    </location>
</feature>
<sequence length="308" mass="35093">MTNEDPLRPGLETPTPADVVARLPQPYRIERVQYLIEQSDYIMETALEKFGAEHQIMGTCVLFSGGNDSTVLAHLMRKHATHAIHCNTTIGIEDTRQFVRDTCAEWGLPLMEEIAPTTYRDLVLEQGFPGPGHHFKMFQRLKERGLRQARRKLVTRPRRERVLFVAGRRRQESARRANIPLYERVDSTIWASPIALWTKLDMMTYRLMNREVDPVPVNQVSDLLHMSGECLCGSFAKAGELDEIEMWFPDVAEYIRDLEAEIADRPDIPERRKKWGWGAYADVKPSKKVGSLCTSCNAPDGGTVIRAA</sequence>
<accession>A0A1A3GY31</accession>
<evidence type="ECO:0000313" key="3">
    <source>
        <dbReference type="Proteomes" id="UP000093898"/>
    </source>
</evidence>
<protein>
    <recommendedName>
        <fullName evidence="1">Phosphoadenosine phosphosulphate reductase domain-containing protein</fullName>
    </recommendedName>
</protein>
<dbReference type="Proteomes" id="UP000093898">
    <property type="component" value="Unassembled WGS sequence"/>
</dbReference>
<dbReference type="GO" id="GO:0003824">
    <property type="term" value="F:catalytic activity"/>
    <property type="evidence" value="ECO:0007669"/>
    <property type="project" value="InterPro"/>
</dbReference>
<dbReference type="Pfam" id="PF01507">
    <property type="entry name" value="PAPS_reduct"/>
    <property type="match status" value="1"/>
</dbReference>
<dbReference type="OrthoDB" id="9794018at2"/>
<dbReference type="SUPFAM" id="SSF52402">
    <property type="entry name" value="Adenine nucleotide alpha hydrolases-like"/>
    <property type="match status" value="1"/>
</dbReference>
<evidence type="ECO:0000313" key="2">
    <source>
        <dbReference type="EMBL" id="OBJ40281.1"/>
    </source>
</evidence>
<dbReference type="PANTHER" id="PTHR43196:SF2">
    <property type="entry name" value="PHOSPHOADENOSINE PHOSPHOSULFATE REDUCTASE"/>
    <property type="match status" value="1"/>
</dbReference>
<dbReference type="EMBL" id="LZLC01000160">
    <property type="protein sequence ID" value="OBJ40281.1"/>
    <property type="molecule type" value="Genomic_DNA"/>
</dbReference>
<dbReference type="InterPro" id="IPR002500">
    <property type="entry name" value="PAPS_reduct_dom"/>
</dbReference>
<evidence type="ECO:0000259" key="1">
    <source>
        <dbReference type="Pfam" id="PF01507"/>
    </source>
</evidence>
<reference evidence="2 3" key="1">
    <citation type="submission" date="2016-06" db="EMBL/GenBank/DDBJ databases">
        <authorList>
            <person name="Kjaerup R.B."/>
            <person name="Dalgaard T.S."/>
            <person name="Juul-Madsen H.R."/>
        </authorList>
    </citation>
    <scope>NUCLEOTIDE SEQUENCE [LARGE SCALE GENOMIC DNA]</scope>
    <source>
        <strain evidence="2 3">1127319.6</strain>
    </source>
</reference>
<proteinExistence type="predicted"/>
<comment type="caution">
    <text evidence="2">The sequence shown here is derived from an EMBL/GenBank/DDBJ whole genome shotgun (WGS) entry which is preliminary data.</text>
</comment>
<dbReference type="Gene3D" id="3.40.50.620">
    <property type="entry name" value="HUPs"/>
    <property type="match status" value="1"/>
</dbReference>
<dbReference type="InterPro" id="IPR014729">
    <property type="entry name" value="Rossmann-like_a/b/a_fold"/>
</dbReference>
<dbReference type="InterPro" id="IPR050128">
    <property type="entry name" value="Sulfate_adenylyltrnsfr_sub2"/>
</dbReference>
<dbReference type="PANTHER" id="PTHR43196">
    <property type="entry name" value="SULFATE ADENYLYLTRANSFERASE SUBUNIT 2"/>
    <property type="match status" value="1"/>
</dbReference>
<name>A0A1A3GY31_MYCMU</name>